<name>A0A179D733_9BACT</name>
<sequence>MWCFGLGAFFFGCQDHEAFPFGFKSLLDLDKRPLTVKGKVS</sequence>
<dbReference type="AlphaFoldDB" id="A0A179D733"/>
<protein>
    <submittedName>
        <fullName evidence="1">Uncharacterized protein</fullName>
    </submittedName>
</protein>
<keyword evidence="2" id="KW-1185">Reference proteome</keyword>
<evidence type="ECO:0000313" key="1">
    <source>
        <dbReference type="EMBL" id="OAQ21856.1"/>
    </source>
</evidence>
<comment type="caution">
    <text evidence="1">The sequence shown here is derived from an EMBL/GenBank/DDBJ whole genome shotgun (WGS) entry which is preliminary data.</text>
</comment>
<dbReference type="Proteomes" id="UP000078390">
    <property type="component" value="Unassembled WGS sequence"/>
</dbReference>
<gene>
    <name evidence="1" type="ORF">TDIS_0374</name>
</gene>
<dbReference type="EMBL" id="LWLG01000001">
    <property type="protein sequence ID" value="OAQ21856.1"/>
    <property type="molecule type" value="Genomic_DNA"/>
</dbReference>
<proteinExistence type="predicted"/>
<organism evidence="1 2">
    <name type="scientific">Thermosulfurimonas dismutans</name>
    <dbReference type="NCBI Taxonomy" id="999894"/>
    <lineage>
        <taxon>Bacteria</taxon>
        <taxon>Pseudomonadati</taxon>
        <taxon>Thermodesulfobacteriota</taxon>
        <taxon>Thermodesulfobacteria</taxon>
        <taxon>Thermodesulfobacteriales</taxon>
        <taxon>Thermodesulfobacteriaceae</taxon>
        <taxon>Thermosulfurimonas</taxon>
    </lineage>
</organism>
<accession>A0A179D733</accession>
<reference evidence="1 2" key="1">
    <citation type="submission" date="2016-04" db="EMBL/GenBank/DDBJ databases">
        <title>Genome analysis of Thermosulfurimonas dismutans, the first thermophilic sulfur-disproportionating bacterium of the phylum Thermodesulfobacteria.</title>
        <authorList>
            <person name="Mardanov A.V."/>
            <person name="Beletsky A.V."/>
            <person name="Kadnikov V.V."/>
            <person name="Slobodkin A.I."/>
            <person name="Ravin N.V."/>
        </authorList>
    </citation>
    <scope>NUCLEOTIDE SEQUENCE [LARGE SCALE GENOMIC DNA]</scope>
    <source>
        <strain evidence="1 2">S95</strain>
    </source>
</reference>
<evidence type="ECO:0000313" key="2">
    <source>
        <dbReference type="Proteomes" id="UP000078390"/>
    </source>
</evidence>